<comment type="caution">
    <text evidence="2">The sequence shown here is derived from an EMBL/GenBank/DDBJ whole genome shotgun (WGS) entry which is preliminary data.</text>
</comment>
<dbReference type="EMBL" id="DVGC01000001">
    <property type="protein sequence ID" value="HIR04405.1"/>
    <property type="molecule type" value="Genomic_DNA"/>
</dbReference>
<accession>A0A9D1A3P3</accession>
<feature type="domain" description="DUF2344" evidence="1">
    <location>
        <begin position="2"/>
        <end position="191"/>
    </location>
</feature>
<sequence length="244" mass="27217">MKIRIKFSKQGTMKFVGHLDLMRYFQKAMRRADVDIRYSEGFSPHQIMSFASPLGLGLTGSGEYLDIEVLSTGSSQEMKERLNAVMAEGVEILSYLRLPDDAANAMSLVAACDYTVRLHPDYESRLPMSPEAFFSGLASFIEHGNLEIIKKTKKGEKPMDLKPYIFEWRQLSDEPGCFLKLSSGSAANVKPELVLSAYGASLGLEFPLFAFLINREEIYALAGEENGEAGRCFLSLEEFGEPIE</sequence>
<reference evidence="2" key="1">
    <citation type="submission" date="2020-10" db="EMBL/GenBank/DDBJ databases">
        <authorList>
            <person name="Gilroy R."/>
        </authorList>
    </citation>
    <scope>NUCLEOTIDE SEQUENCE</scope>
    <source>
        <strain evidence="2">CHK180-2868</strain>
    </source>
</reference>
<dbReference type="InterPro" id="IPR018768">
    <property type="entry name" value="DUF2344"/>
</dbReference>
<dbReference type="Proteomes" id="UP000824250">
    <property type="component" value="Unassembled WGS sequence"/>
</dbReference>
<reference evidence="2" key="2">
    <citation type="journal article" date="2021" name="PeerJ">
        <title>Extensive microbial diversity within the chicken gut microbiome revealed by metagenomics and culture.</title>
        <authorList>
            <person name="Gilroy R."/>
            <person name="Ravi A."/>
            <person name="Getino M."/>
            <person name="Pursley I."/>
            <person name="Horton D.L."/>
            <person name="Alikhan N.F."/>
            <person name="Baker D."/>
            <person name="Gharbi K."/>
            <person name="Hall N."/>
            <person name="Watson M."/>
            <person name="Adriaenssens E.M."/>
            <person name="Foster-Nyarko E."/>
            <person name="Jarju S."/>
            <person name="Secka A."/>
            <person name="Antonio M."/>
            <person name="Oren A."/>
            <person name="Chaudhuri R.R."/>
            <person name="La Ragione R."/>
            <person name="Hildebrand F."/>
            <person name="Pallen M.J."/>
        </authorList>
    </citation>
    <scope>NUCLEOTIDE SEQUENCE</scope>
    <source>
        <strain evidence="2">CHK180-2868</strain>
    </source>
</reference>
<organism evidence="2 3">
    <name type="scientific">Candidatus Copromonas faecavium</name>
    <name type="common">nom. illeg.</name>
    <dbReference type="NCBI Taxonomy" id="2840740"/>
    <lineage>
        <taxon>Bacteria</taxon>
        <taxon>Bacillati</taxon>
        <taxon>Bacillota</taxon>
        <taxon>Clostridia</taxon>
        <taxon>Lachnospirales</taxon>
        <taxon>Lachnospiraceae</taxon>
        <taxon>Candidatus Copromonas (nom. illeg.)</taxon>
    </lineage>
</organism>
<dbReference type="AlphaFoldDB" id="A0A9D1A3P3"/>
<dbReference type="NCBIfam" id="TIGR03936">
    <property type="entry name" value="sam_1_link_chp"/>
    <property type="match status" value="1"/>
</dbReference>
<evidence type="ECO:0000259" key="1">
    <source>
        <dbReference type="Pfam" id="PF10105"/>
    </source>
</evidence>
<evidence type="ECO:0000313" key="3">
    <source>
        <dbReference type="Proteomes" id="UP000824250"/>
    </source>
</evidence>
<evidence type="ECO:0000313" key="2">
    <source>
        <dbReference type="EMBL" id="HIR04405.1"/>
    </source>
</evidence>
<protein>
    <submittedName>
        <fullName evidence="2">DUF2344 domain-containing protein</fullName>
    </submittedName>
</protein>
<name>A0A9D1A3P3_9FIRM</name>
<proteinExistence type="predicted"/>
<gene>
    <name evidence="2" type="ORF">IAB28_00300</name>
</gene>
<dbReference type="Pfam" id="PF10105">
    <property type="entry name" value="DUF2344"/>
    <property type="match status" value="1"/>
</dbReference>